<keyword evidence="1" id="KW-0808">Transferase</keyword>
<dbReference type="GO" id="GO:0004519">
    <property type="term" value="F:endonuclease activity"/>
    <property type="evidence" value="ECO:0007669"/>
    <property type="project" value="UniProtKB-KW"/>
</dbReference>
<evidence type="ECO:0000256" key="6">
    <source>
        <dbReference type="ARBA" id="ARBA00022918"/>
    </source>
</evidence>
<evidence type="ECO:0000313" key="9">
    <source>
        <dbReference type="EMBL" id="RDY10870.1"/>
    </source>
</evidence>
<dbReference type="EMBL" id="QJKJ01000757">
    <property type="protein sequence ID" value="RDY10870.1"/>
    <property type="molecule type" value="Genomic_DNA"/>
</dbReference>
<evidence type="ECO:0000313" key="10">
    <source>
        <dbReference type="Proteomes" id="UP000257109"/>
    </source>
</evidence>
<dbReference type="Gene3D" id="1.10.340.70">
    <property type="match status" value="1"/>
</dbReference>
<dbReference type="AlphaFoldDB" id="A0A371I764"/>
<keyword evidence="4" id="KW-0255">Endonuclease</keyword>
<keyword evidence="2" id="KW-0548">Nucleotidyltransferase</keyword>
<comment type="caution">
    <text evidence="9">The sequence shown here is derived from an EMBL/GenBank/DDBJ whole genome shotgun (WGS) entry which is preliminary data.</text>
</comment>
<accession>A0A371I764</accession>
<evidence type="ECO:0000256" key="5">
    <source>
        <dbReference type="ARBA" id="ARBA00022801"/>
    </source>
</evidence>
<dbReference type="GO" id="GO:0003964">
    <property type="term" value="F:RNA-directed DNA polymerase activity"/>
    <property type="evidence" value="ECO:0007669"/>
    <property type="project" value="UniProtKB-KW"/>
</dbReference>
<proteinExistence type="predicted"/>
<dbReference type="InterPro" id="IPR041373">
    <property type="entry name" value="RT_RNaseH"/>
</dbReference>
<keyword evidence="10" id="KW-1185">Reference proteome</keyword>
<sequence>MLEEFKDIFRKEMSEGLPLIREVEYQIDFMLGYVVGQHQRQLGCEKISWINKCFVKDFSTILAPLNVIVKKDVGFRWEESQEREGHPIAYFSEKLINAQINFSTYDKKLYPLIRVLHFVIHNYHEALKHLRGQNNINKRHAKWAEFLEQFQHVIKHKQRKANILADALSRRHSFLSLLETKFLGFEHIKELYLKYDFSKEIYELCATTTNGDFYIHDGTKNCVPKSSIRELLVKEAHKGGLLRHFGEYKNHKTLLQHFFWPHMNRDVHNIYDKGLVCMFVEAKLKPHGFYTPLLIPTMPWVDLSMDFVLVLPWSRSRKDSMILCGRPYLKT</sequence>
<reference evidence="9" key="1">
    <citation type="submission" date="2018-05" db="EMBL/GenBank/DDBJ databases">
        <title>Draft genome of Mucuna pruriens seed.</title>
        <authorList>
            <person name="Nnadi N.E."/>
            <person name="Vos R."/>
            <person name="Hasami M.H."/>
            <person name="Devisetty U.K."/>
            <person name="Aguiy J.C."/>
        </authorList>
    </citation>
    <scope>NUCLEOTIDE SEQUENCE [LARGE SCALE GENOMIC DNA]</scope>
    <source>
        <strain evidence="9">JCA_2017</strain>
    </source>
</reference>
<dbReference type="InterPro" id="IPR041588">
    <property type="entry name" value="Integrase_H2C2"/>
</dbReference>
<evidence type="ECO:0000259" key="7">
    <source>
        <dbReference type="Pfam" id="PF17917"/>
    </source>
</evidence>
<feature type="non-terminal residue" evidence="9">
    <location>
        <position position="1"/>
    </location>
</feature>
<evidence type="ECO:0000259" key="8">
    <source>
        <dbReference type="Pfam" id="PF17921"/>
    </source>
</evidence>
<protein>
    <submittedName>
        <fullName evidence="9">Tf2-8</fullName>
    </submittedName>
</protein>
<dbReference type="InterPro" id="IPR043502">
    <property type="entry name" value="DNA/RNA_pol_sf"/>
</dbReference>
<evidence type="ECO:0000256" key="1">
    <source>
        <dbReference type="ARBA" id="ARBA00022679"/>
    </source>
</evidence>
<evidence type="ECO:0000256" key="4">
    <source>
        <dbReference type="ARBA" id="ARBA00022759"/>
    </source>
</evidence>
<feature type="domain" description="Reverse transcriptase RNase H-like" evidence="7">
    <location>
        <begin position="80"/>
        <end position="150"/>
    </location>
</feature>
<gene>
    <name evidence="9" type="primary">Tf2-8</name>
    <name evidence="9" type="ORF">CR513_04543</name>
</gene>
<keyword evidence="6" id="KW-0695">RNA-directed DNA polymerase</keyword>
<keyword evidence="5" id="KW-0378">Hydrolase</keyword>
<dbReference type="Proteomes" id="UP000257109">
    <property type="component" value="Unassembled WGS sequence"/>
</dbReference>
<feature type="domain" description="Integrase zinc-binding" evidence="8">
    <location>
        <begin position="225"/>
        <end position="278"/>
    </location>
</feature>
<keyword evidence="3" id="KW-0540">Nuclease</keyword>
<dbReference type="Pfam" id="PF17917">
    <property type="entry name" value="RT_RNaseH"/>
    <property type="match status" value="1"/>
</dbReference>
<name>A0A371I764_MUCPR</name>
<dbReference type="PANTHER" id="PTHR35046:SF9">
    <property type="entry name" value="RNA-DIRECTED DNA POLYMERASE"/>
    <property type="match status" value="1"/>
</dbReference>
<dbReference type="SUPFAM" id="SSF56672">
    <property type="entry name" value="DNA/RNA polymerases"/>
    <property type="match status" value="1"/>
</dbReference>
<dbReference type="Pfam" id="PF17921">
    <property type="entry name" value="Integrase_H2C2"/>
    <property type="match status" value="1"/>
</dbReference>
<dbReference type="PANTHER" id="PTHR35046">
    <property type="entry name" value="ZINC KNUCKLE (CCHC-TYPE) FAMILY PROTEIN"/>
    <property type="match status" value="1"/>
</dbReference>
<organism evidence="9 10">
    <name type="scientific">Mucuna pruriens</name>
    <name type="common">Velvet bean</name>
    <name type="synonym">Dolichos pruriens</name>
    <dbReference type="NCBI Taxonomy" id="157652"/>
    <lineage>
        <taxon>Eukaryota</taxon>
        <taxon>Viridiplantae</taxon>
        <taxon>Streptophyta</taxon>
        <taxon>Embryophyta</taxon>
        <taxon>Tracheophyta</taxon>
        <taxon>Spermatophyta</taxon>
        <taxon>Magnoliopsida</taxon>
        <taxon>eudicotyledons</taxon>
        <taxon>Gunneridae</taxon>
        <taxon>Pentapetalae</taxon>
        <taxon>rosids</taxon>
        <taxon>fabids</taxon>
        <taxon>Fabales</taxon>
        <taxon>Fabaceae</taxon>
        <taxon>Papilionoideae</taxon>
        <taxon>50 kb inversion clade</taxon>
        <taxon>NPAAA clade</taxon>
        <taxon>indigoferoid/millettioid clade</taxon>
        <taxon>Phaseoleae</taxon>
        <taxon>Mucuna</taxon>
    </lineage>
</organism>
<dbReference type="GO" id="GO:0016787">
    <property type="term" value="F:hydrolase activity"/>
    <property type="evidence" value="ECO:0007669"/>
    <property type="project" value="UniProtKB-KW"/>
</dbReference>
<evidence type="ECO:0000256" key="2">
    <source>
        <dbReference type="ARBA" id="ARBA00022695"/>
    </source>
</evidence>
<evidence type="ECO:0000256" key="3">
    <source>
        <dbReference type="ARBA" id="ARBA00022722"/>
    </source>
</evidence>